<dbReference type="PANTHER" id="PTHR45036">
    <property type="entry name" value="METHYLTRANSFERASE LIKE 7B"/>
    <property type="match status" value="1"/>
</dbReference>
<dbReference type="CDD" id="cd02440">
    <property type="entry name" value="AdoMet_MTases"/>
    <property type="match status" value="1"/>
</dbReference>
<dbReference type="InterPro" id="IPR029063">
    <property type="entry name" value="SAM-dependent_MTases_sf"/>
</dbReference>
<dbReference type="Proteomes" id="UP001176940">
    <property type="component" value="Unassembled WGS sequence"/>
</dbReference>
<keyword evidence="3" id="KW-1185">Reference proteome</keyword>
<reference evidence="2" key="1">
    <citation type="submission" date="2023-07" db="EMBL/GenBank/DDBJ databases">
        <authorList>
            <person name="Stuckert A."/>
        </authorList>
    </citation>
    <scope>NUCLEOTIDE SEQUENCE</scope>
</reference>
<feature type="domain" description="Methyltransferase type 11" evidence="1">
    <location>
        <begin position="52"/>
        <end position="147"/>
    </location>
</feature>
<dbReference type="Pfam" id="PF08241">
    <property type="entry name" value="Methyltransf_11"/>
    <property type="match status" value="1"/>
</dbReference>
<organism evidence="2 3">
    <name type="scientific">Ranitomeya imitator</name>
    <name type="common">mimic poison frog</name>
    <dbReference type="NCBI Taxonomy" id="111125"/>
    <lineage>
        <taxon>Eukaryota</taxon>
        <taxon>Metazoa</taxon>
        <taxon>Chordata</taxon>
        <taxon>Craniata</taxon>
        <taxon>Vertebrata</taxon>
        <taxon>Euteleostomi</taxon>
        <taxon>Amphibia</taxon>
        <taxon>Batrachia</taxon>
        <taxon>Anura</taxon>
        <taxon>Neobatrachia</taxon>
        <taxon>Hyloidea</taxon>
        <taxon>Dendrobatidae</taxon>
        <taxon>Dendrobatinae</taxon>
        <taxon>Ranitomeya</taxon>
    </lineage>
</organism>
<evidence type="ECO:0000313" key="2">
    <source>
        <dbReference type="EMBL" id="CAJ0940843.1"/>
    </source>
</evidence>
<dbReference type="Gene3D" id="3.40.50.150">
    <property type="entry name" value="Vaccinia Virus protein VP39"/>
    <property type="match status" value="1"/>
</dbReference>
<name>A0ABN9LGF4_9NEOB</name>
<proteinExistence type="predicted"/>
<sequence>MLGLWNPLAKKWLPYLLNRVTKTYNKYMKDYKRELFSNLNDFKGPSGDLKVLELGCGTGANFQFYPSGCTVTCVDPNPNFRTYLNKSLAENDHVHFQDFLIAPGENMPQVASGSMDVVVCTLVLCSVENVDGILAEIHRVLKPWGKKVFSQSAIVQVPPLKKMRGVCNLHHR</sequence>
<evidence type="ECO:0000313" key="3">
    <source>
        <dbReference type="Proteomes" id="UP001176940"/>
    </source>
</evidence>
<protein>
    <recommendedName>
        <fullName evidence="1">Methyltransferase type 11 domain-containing protein</fullName>
    </recommendedName>
</protein>
<dbReference type="EMBL" id="CAUEEQ010018282">
    <property type="protein sequence ID" value="CAJ0940843.1"/>
    <property type="molecule type" value="Genomic_DNA"/>
</dbReference>
<evidence type="ECO:0000259" key="1">
    <source>
        <dbReference type="Pfam" id="PF08241"/>
    </source>
</evidence>
<dbReference type="SUPFAM" id="SSF53335">
    <property type="entry name" value="S-adenosyl-L-methionine-dependent methyltransferases"/>
    <property type="match status" value="1"/>
</dbReference>
<accession>A0ABN9LGF4</accession>
<gene>
    <name evidence="2" type="ORF">RIMI_LOCUS8994465</name>
</gene>
<dbReference type="PANTHER" id="PTHR45036:SF1">
    <property type="entry name" value="METHYLTRANSFERASE LIKE 7A"/>
    <property type="match status" value="1"/>
</dbReference>
<dbReference type="InterPro" id="IPR052356">
    <property type="entry name" value="Thiol_S-MT"/>
</dbReference>
<dbReference type="InterPro" id="IPR013216">
    <property type="entry name" value="Methyltransf_11"/>
</dbReference>
<comment type="caution">
    <text evidence="2">The sequence shown here is derived from an EMBL/GenBank/DDBJ whole genome shotgun (WGS) entry which is preliminary data.</text>
</comment>